<dbReference type="PANTHER" id="PTHR37919:SF2">
    <property type="entry name" value="EXPERA DOMAIN-CONTAINING PROTEIN"/>
    <property type="match status" value="1"/>
</dbReference>
<gene>
    <name evidence="2" type="ORF">AAE3_LOCUS10699</name>
</gene>
<organism evidence="2 3">
    <name type="scientific">Cyclocybe aegerita</name>
    <name type="common">Black poplar mushroom</name>
    <name type="synonym">Agrocybe aegerita</name>
    <dbReference type="NCBI Taxonomy" id="1973307"/>
    <lineage>
        <taxon>Eukaryota</taxon>
        <taxon>Fungi</taxon>
        <taxon>Dikarya</taxon>
        <taxon>Basidiomycota</taxon>
        <taxon>Agaricomycotina</taxon>
        <taxon>Agaricomycetes</taxon>
        <taxon>Agaricomycetidae</taxon>
        <taxon>Agaricales</taxon>
        <taxon>Agaricineae</taxon>
        <taxon>Bolbitiaceae</taxon>
        <taxon>Cyclocybe</taxon>
    </lineage>
</organism>
<feature type="transmembrane region" description="Helical" evidence="1">
    <location>
        <begin position="99"/>
        <end position="119"/>
    </location>
</feature>
<evidence type="ECO:0000256" key="1">
    <source>
        <dbReference type="SAM" id="Phobius"/>
    </source>
</evidence>
<reference evidence="2 3" key="1">
    <citation type="submission" date="2020-01" db="EMBL/GenBank/DDBJ databases">
        <authorList>
            <person name="Gupta K D."/>
        </authorList>
    </citation>
    <scope>NUCLEOTIDE SEQUENCE [LARGE SCALE GENOMIC DNA]</scope>
</reference>
<proteinExistence type="predicted"/>
<protein>
    <recommendedName>
        <fullName evidence="4">EXPERA domain-containing protein</fullName>
    </recommendedName>
</protein>
<dbReference type="AlphaFoldDB" id="A0A8S0WA84"/>
<sequence length="184" mass="21226">MAPKTYTWLSLWFVLSYGISLWDAVYILLRPHSLPGGKWRLPWAVYDDLEYIDKTYDINWFYEGHPKSIELAAKATVTLPEIGLAILYLYLAHTRRSPLAPLVGFSAAFATLIKCILWTLEEIYCGWCTVGHNSSFNIFTLWGVPMLTYATFSMLSMWHLGVDMADALWKYSPVEIQREENEKS</sequence>
<evidence type="ECO:0000313" key="3">
    <source>
        <dbReference type="Proteomes" id="UP000467700"/>
    </source>
</evidence>
<keyword evidence="1" id="KW-0472">Membrane</keyword>
<keyword evidence="3" id="KW-1185">Reference proteome</keyword>
<dbReference type="EMBL" id="CACVBS010000068">
    <property type="protein sequence ID" value="CAA7268418.1"/>
    <property type="molecule type" value="Genomic_DNA"/>
</dbReference>
<dbReference type="Proteomes" id="UP000467700">
    <property type="component" value="Unassembled WGS sequence"/>
</dbReference>
<name>A0A8S0WA84_CYCAE</name>
<keyword evidence="1" id="KW-0812">Transmembrane</keyword>
<feature type="transmembrane region" description="Helical" evidence="1">
    <location>
        <begin position="139"/>
        <end position="160"/>
    </location>
</feature>
<evidence type="ECO:0008006" key="4">
    <source>
        <dbReference type="Google" id="ProtNLM"/>
    </source>
</evidence>
<comment type="caution">
    <text evidence="2">The sequence shown here is derived from an EMBL/GenBank/DDBJ whole genome shotgun (WGS) entry which is preliminary data.</text>
</comment>
<accession>A0A8S0WA84</accession>
<keyword evidence="1" id="KW-1133">Transmembrane helix</keyword>
<dbReference type="PANTHER" id="PTHR37919">
    <property type="entry name" value="PROTEIN CBG05606"/>
    <property type="match status" value="1"/>
</dbReference>
<feature type="transmembrane region" description="Helical" evidence="1">
    <location>
        <begin position="6"/>
        <end position="29"/>
    </location>
</feature>
<evidence type="ECO:0000313" key="2">
    <source>
        <dbReference type="EMBL" id="CAA7268418.1"/>
    </source>
</evidence>
<dbReference type="OrthoDB" id="60858at2759"/>